<evidence type="ECO:0000313" key="2">
    <source>
        <dbReference type="EMBL" id="KQL52428.1"/>
    </source>
</evidence>
<protein>
    <submittedName>
        <fullName evidence="2">Uncharacterized protein</fullName>
    </submittedName>
</protein>
<keyword evidence="1" id="KW-1133">Transmembrane helix</keyword>
<feature type="transmembrane region" description="Helical" evidence="1">
    <location>
        <begin position="98"/>
        <end position="118"/>
    </location>
</feature>
<accession>A0A0Q3WU27</accession>
<feature type="transmembrane region" description="Helical" evidence="1">
    <location>
        <begin position="27"/>
        <end position="48"/>
    </location>
</feature>
<keyword evidence="3" id="KW-1185">Reference proteome</keyword>
<sequence length="132" mass="14850">MLLLIGVAAGIVISVIGSLFIGMIPYLWFPDLFKLSIVQSILVYLFITFKVKPIIPGSKLWIYSFFSSLFIILIGFLINDRNIFIDPSSYNIDDIIKWVIIYSIGGAIIASPLSYVIIKSISHLKQKLLIKP</sequence>
<comment type="caution">
    <text evidence="2">The sequence shown here is derived from an EMBL/GenBank/DDBJ whole genome shotgun (WGS) entry which is preliminary data.</text>
</comment>
<proteinExistence type="predicted"/>
<dbReference type="EMBL" id="LJJC01000004">
    <property type="protein sequence ID" value="KQL52428.1"/>
    <property type="molecule type" value="Genomic_DNA"/>
</dbReference>
<evidence type="ECO:0000313" key="3">
    <source>
        <dbReference type="Proteomes" id="UP000051888"/>
    </source>
</evidence>
<keyword evidence="1" id="KW-0472">Membrane</keyword>
<keyword evidence="1" id="KW-0812">Transmembrane</keyword>
<dbReference type="AlphaFoldDB" id="A0A0Q3WU27"/>
<organism evidence="2 3">
    <name type="scientific">Heyndrickxia shackletonii</name>
    <dbReference type="NCBI Taxonomy" id="157838"/>
    <lineage>
        <taxon>Bacteria</taxon>
        <taxon>Bacillati</taxon>
        <taxon>Bacillota</taxon>
        <taxon>Bacilli</taxon>
        <taxon>Bacillales</taxon>
        <taxon>Bacillaceae</taxon>
        <taxon>Heyndrickxia</taxon>
    </lineage>
</organism>
<reference evidence="2 3" key="1">
    <citation type="submission" date="2015-09" db="EMBL/GenBank/DDBJ databases">
        <title>Genome sequencing project for genomic taxonomy and phylogenomics of Bacillus-like bacteria.</title>
        <authorList>
            <person name="Liu B."/>
            <person name="Wang J."/>
            <person name="Zhu Y."/>
            <person name="Liu G."/>
            <person name="Chen Q."/>
            <person name="Chen Z."/>
            <person name="Lan J."/>
            <person name="Che J."/>
            <person name="Ge C."/>
            <person name="Shi H."/>
            <person name="Pan Z."/>
            <person name="Liu X."/>
        </authorList>
    </citation>
    <scope>NUCLEOTIDE SEQUENCE [LARGE SCALE GENOMIC DNA]</scope>
    <source>
        <strain evidence="2 3">LMG 18435</strain>
    </source>
</reference>
<dbReference type="Proteomes" id="UP000051888">
    <property type="component" value="Unassembled WGS sequence"/>
</dbReference>
<gene>
    <name evidence="2" type="ORF">AN964_01975</name>
</gene>
<evidence type="ECO:0000256" key="1">
    <source>
        <dbReference type="SAM" id="Phobius"/>
    </source>
</evidence>
<feature type="transmembrane region" description="Helical" evidence="1">
    <location>
        <begin position="60"/>
        <end position="78"/>
    </location>
</feature>
<dbReference type="PATRIC" id="fig|157838.3.peg.439"/>
<dbReference type="RefSeq" id="WP_055738111.1">
    <property type="nucleotide sequence ID" value="NZ_JAAIWL010000007.1"/>
</dbReference>
<name>A0A0Q3WU27_9BACI</name>